<keyword evidence="7" id="KW-0813">Transport</keyword>
<keyword evidence="7" id="KW-1003">Cell membrane</keyword>
<evidence type="ECO:0000256" key="4">
    <source>
        <dbReference type="ARBA" id="ARBA00022989"/>
    </source>
</evidence>
<feature type="region of interest" description="Disordered" evidence="8">
    <location>
        <begin position="251"/>
        <end position="278"/>
    </location>
</feature>
<keyword evidence="2 7" id="KW-0812">Transmembrane</keyword>
<comment type="subunit">
    <text evidence="7">The Tat system comprises two distinct complexes: a TatABC complex, containing multiple copies of TatA, TatB and TatC subunits, and a separate TatA complex, containing only TatA subunits. Substrates initially bind to the TatABC complex, which probably triggers association of the separate TatA complex to form the active translocon.</text>
</comment>
<feature type="transmembrane region" description="Helical" evidence="7">
    <location>
        <begin position="223"/>
        <end position="243"/>
    </location>
</feature>
<dbReference type="InterPro" id="IPR002033">
    <property type="entry name" value="TatC"/>
</dbReference>
<evidence type="ECO:0000256" key="5">
    <source>
        <dbReference type="ARBA" id="ARBA00023010"/>
    </source>
</evidence>
<evidence type="ECO:0000256" key="7">
    <source>
        <dbReference type="HAMAP-Rule" id="MF_00902"/>
    </source>
</evidence>
<dbReference type="EMBL" id="AP027729">
    <property type="protein sequence ID" value="BDZ43621.1"/>
    <property type="molecule type" value="Genomic_DNA"/>
</dbReference>
<feature type="transmembrane region" description="Helical" evidence="7">
    <location>
        <begin position="115"/>
        <end position="137"/>
    </location>
</feature>
<dbReference type="PRINTS" id="PR01840">
    <property type="entry name" value="TATCFAMILY"/>
</dbReference>
<name>A0ABM8G674_9CELL</name>
<dbReference type="Proteomes" id="UP001321475">
    <property type="component" value="Chromosome"/>
</dbReference>
<evidence type="ECO:0000313" key="10">
    <source>
        <dbReference type="Proteomes" id="UP001321475"/>
    </source>
</evidence>
<evidence type="ECO:0000256" key="1">
    <source>
        <dbReference type="ARBA" id="ARBA00004141"/>
    </source>
</evidence>
<evidence type="ECO:0000256" key="3">
    <source>
        <dbReference type="ARBA" id="ARBA00022927"/>
    </source>
</evidence>
<evidence type="ECO:0000256" key="2">
    <source>
        <dbReference type="ARBA" id="ARBA00022692"/>
    </source>
</evidence>
<keyword evidence="3 7" id="KW-0653">Protein transport</keyword>
<comment type="function">
    <text evidence="7">Part of the twin-arginine translocation (Tat) system that transports large folded proteins containing a characteristic twin-arginine motif in their signal peptide across membranes. Together with TatB, TatC is part of a receptor directly interacting with Tat signal peptides.</text>
</comment>
<organism evidence="9 10">
    <name type="scientific">Paraoerskovia sediminicola</name>
    <dbReference type="NCBI Taxonomy" id="1138587"/>
    <lineage>
        <taxon>Bacteria</taxon>
        <taxon>Bacillati</taxon>
        <taxon>Actinomycetota</taxon>
        <taxon>Actinomycetes</taxon>
        <taxon>Micrococcales</taxon>
        <taxon>Cellulomonadaceae</taxon>
        <taxon>Paraoerskovia</taxon>
    </lineage>
</organism>
<feature type="transmembrane region" description="Helical" evidence="7">
    <location>
        <begin position="84"/>
        <end position="103"/>
    </location>
</feature>
<gene>
    <name evidence="9" type="primary">tatC_2</name>
    <name evidence="7" type="synonym">tatC</name>
    <name evidence="9" type="ORF">GCM10025865_29200</name>
</gene>
<evidence type="ECO:0000313" key="9">
    <source>
        <dbReference type="EMBL" id="BDZ43621.1"/>
    </source>
</evidence>
<comment type="similarity">
    <text evidence="7">Belongs to the TatC family.</text>
</comment>
<dbReference type="NCBIfam" id="TIGR00945">
    <property type="entry name" value="tatC"/>
    <property type="match status" value="1"/>
</dbReference>
<evidence type="ECO:0000256" key="8">
    <source>
        <dbReference type="SAM" id="MobiDB-lite"/>
    </source>
</evidence>
<comment type="subcellular location">
    <subcellularLocation>
        <location evidence="7">Cell membrane</location>
        <topology evidence="7">Multi-pass membrane protein</topology>
    </subcellularLocation>
    <subcellularLocation>
        <location evidence="1">Membrane</location>
        <topology evidence="1">Multi-pass membrane protein</topology>
    </subcellularLocation>
</comment>
<dbReference type="Pfam" id="PF00902">
    <property type="entry name" value="TatC"/>
    <property type="match status" value="1"/>
</dbReference>
<sequence>MARKRSAPEGRMPLREHLLEVRKRLFLAALGIVLGAVAGWFLYDPVFTLLQQPLLDAAAENDTLTTTNFGGIATAIDMQIKVSFFIGILISTPWWMYQIWAFVNPGLTSKEKRYAFAFLGAGVPLFLGGAALAWWVLPHAVKILTDFVPPDSANFIDAQLYLSFVMRLVLAFGIAFLLPVIMVALNFLGVVRARTWATGWRWAILIAFVFAAVMTPTPDALTMIWVALPICGLYGIALGICVLHDRRVDRRSDPDEVTGTGTGTGTGERTGTGADRPA</sequence>
<protein>
    <recommendedName>
        <fullName evidence="7">Sec-independent protein translocase protein TatC</fullName>
    </recommendedName>
</protein>
<accession>A0ABM8G674</accession>
<keyword evidence="5 7" id="KW-0811">Translocation</keyword>
<dbReference type="HAMAP" id="MF_00902">
    <property type="entry name" value="TatC"/>
    <property type="match status" value="1"/>
</dbReference>
<feature type="transmembrane region" description="Helical" evidence="7">
    <location>
        <begin position="200"/>
        <end position="217"/>
    </location>
</feature>
<feature type="transmembrane region" description="Helical" evidence="7">
    <location>
        <begin position="164"/>
        <end position="188"/>
    </location>
</feature>
<dbReference type="PANTHER" id="PTHR30371:SF0">
    <property type="entry name" value="SEC-INDEPENDENT PROTEIN TRANSLOCASE PROTEIN TATC, CHLOROPLASTIC-RELATED"/>
    <property type="match status" value="1"/>
</dbReference>
<proteinExistence type="inferred from homology"/>
<reference evidence="10" key="1">
    <citation type="journal article" date="2019" name="Int. J. Syst. Evol. Microbiol.">
        <title>The Global Catalogue of Microorganisms (GCM) 10K type strain sequencing project: providing services to taxonomists for standard genome sequencing and annotation.</title>
        <authorList>
            <consortium name="The Broad Institute Genomics Platform"/>
            <consortium name="The Broad Institute Genome Sequencing Center for Infectious Disease"/>
            <person name="Wu L."/>
            <person name="Ma J."/>
        </authorList>
    </citation>
    <scope>NUCLEOTIDE SEQUENCE [LARGE SCALE GENOMIC DNA]</scope>
    <source>
        <strain evidence="10">NBRC 108565</strain>
    </source>
</reference>
<keyword evidence="10" id="KW-1185">Reference proteome</keyword>
<feature type="compositionally biased region" description="Gly residues" evidence="8">
    <location>
        <begin position="260"/>
        <end position="270"/>
    </location>
</feature>
<dbReference type="PANTHER" id="PTHR30371">
    <property type="entry name" value="SEC-INDEPENDENT PROTEIN TRANSLOCASE PROTEIN TATC"/>
    <property type="match status" value="1"/>
</dbReference>
<keyword evidence="4 7" id="KW-1133">Transmembrane helix</keyword>
<feature type="transmembrane region" description="Helical" evidence="7">
    <location>
        <begin position="21"/>
        <end position="43"/>
    </location>
</feature>
<keyword evidence="6 7" id="KW-0472">Membrane</keyword>
<evidence type="ECO:0000256" key="6">
    <source>
        <dbReference type="ARBA" id="ARBA00023136"/>
    </source>
</evidence>